<comment type="subcellular location">
    <subcellularLocation>
        <location evidence="1">Membrane</location>
        <topology evidence="1">Single-pass membrane protein</topology>
    </subcellularLocation>
</comment>
<evidence type="ECO:0000256" key="2">
    <source>
        <dbReference type="ARBA" id="ARBA00008854"/>
    </source>
</evidence>
<keyword evidence="3" id="KW-0812">Transmembrane</keyword>
<comment type="caution">
    <text evidence="8">The sequence shown here is derived from an EMBL/GenBank/DDBJ whole genome shotgun (WGS) entry which is preliminary data.</text>
</comment>
<gene>
    <name evidence="8" type="ORF">GCM10011386_47140</name>
</gene>
<evidence type="ECO:0000256" key="3">
    <source>
        <dbReference type="ARBA" id="ARBA00022692"/>
    </source>
</evidence>
<feature type="compositionally biased region" description="Basic and acidic residues" evidence="7">
    <location>
        <begin position="208"/>
        <end position="217"/>
    </location>
</feature>
<evidence type="ECO:0008006" key="10">
    <source>
        <dbReference type="Google" id="ProtNLM"/>
    </source>
</evidence>
<sequence length="227" mass="25097">MVFFIILFVLLLILAASSYNALQKLAQDVREKASNAQVAISKKLALINQLIDVVKNYQEGEQLIQLKVSQDTSAANLASSYQQSGTVLATVQGIAEKFPNLKANEQYHRLVDSIQQCEQNIQESREKYNHAVKEYNTKRLRIPTVFIARAMGFPEAPYLQFDVSGMNEITPLQDFKTDDGERLQQLFAGAGNKIADLATQAGKAGKGLVDKVKESQKDSSPTGDNSE</sequence>
<proteinExistence type="inferred from homology"/>
<feature type="coiled-coil region" evidence="6">
    <location>
        <begin position="107"/>
        <end position="134"/>
    </location>
</feature>
<evidence type="ECO:0000256" key="1">
    <source>
        <dbReference type="ARBA" id="ARBA00004167"/>
    </source>
</evidence>
<organism evidence="8 9">
    <name type="scientific">Parapedobacter defluvii</name>
    <dbReference type="NCBI Taxonomy" id="2045106"/>
    <lineage>
        <taxon>Bacteria</taxon>
        <taxon>Pseudomonadati</taxon>
        <taxon>Bacteroidota</taxon>
        <taxon>Sphingobacteriia</taxon>
        <taxon>Sphingobacteriales</taxon>
        <taxon>Sphingobacteriaceae</taxon>
        <taxon>Parapedobacter</taxon>
    </lineage>
</organism>
<dbReference type="EMBL" id="BMIK01000034">
    <property type="protein sequence ID" value="GGC49442.1"/>
    <property type="molecule type" value="Genomic_DNA"/>
</dbReference>
<reference evidence="9" key="1">
    <citation type="journal article" date="2019" name="Int. J. Syst. Evol. Microbiol.">
        <title>The Global Catalogue of Microorganisms (GCM) 10K type strain sequencing project: providing services to taxonomists for standard genome sequencing and annotation.</title>
        <authorList>
            <consortium name="The Broad Institute Genomics Platform"/>
            <consortium name="The Broad Institute Genome Sequencing Center for Infectious Disease"/>
            <person name="Wu L."/>
            <person name="Ma J."/>
        </authorList>
    </citation>
    <scope>NUCLEOTIDE SEQUENCE [LARGE SCALE GENOMIC DNA]</scope>
    <source>
        <strain evidence="9">CGMCC 1.15342</strain>
    </source>
</reference>
<dbReference type="RefSeq" id="WP_188753948.1">
    <property type="nucleotide sequence ID" value="NZ_BMIK01000034.1"/>
</dbReference>
<dbReference type="InterPro" id="IPR023353">
    <property type="entry name" value="LemA-like_dom_sf"/>
</dbReference>
<dbReference type="Gene3D" id="1.20.1440.20">
    <property type="entry name" value="LemA-like domain"/>
    <property type="match status" value="1"/>
</dbReference>
<dbReference type="SUPFAM" id="SSF140478">
    <property type="entry name" value="LemA-like"/>
    <property type="match status" value="1"/>
</dbReference>
<evidence type="ECO:0000313" key="9">
    <source>
        <dbReference type="Proteomes" id="UP000597338"/>
    </source>
</evidence>
<protein>
    <recommendedName>
        <fullName evidence="10">LemA family protein</fullName>
    </recommendedName>
</protein>
<dbReference type="PANTHER" id="PTHR34478">
    <property type="entry name" value="PROTEIN LEMA"/>
    <property type="match status" value="1"/>
</dbReference>
<dbReference type="PANTHER" id="PTHR34478:SF1">
    <property type="entry name" value="PROTEIN LEMA"/>
    <property type="match status" value="1"/>
</dbReference>
<evidence type="ECO:0000256" key="5">
    <source>
        <dbReference type="ARBA" id="ARBA00023136"/>
    </source>
</evidence>
<feature type="region of interest" description="Disordered" evidence="7">
    <location>
        <begin position="206"/>
        <end position="227"/>
    </location>
</feature>
<comment type="similarity">
    <text evidence="2">Belongs to the LemA family.</text>
</comment>
<evidence type="ECO:0000256" key="6">
    <source>
        <dbReference type="SAM" id="Coils"/>
    </source>
</evidence>
<name>A0ABQ1MZ37_9SPHI</name>
<dbReference type="InterPro" id="IPR007156">
    <property type="entry name" value="MamQ_LemA"/>
</dbReference>
<evidence type="ECO:0000256" key="7">
    <source>
        <dbReference type="SAM" id="MobiDB-lite"/>
    </source>
</evidence>
<evidence type="ECO:0000313" key="8">
    <source>
        <dbReference type="EMBL" id="GGC49442.1"/>
    </source>
</evidence>
<keyword evidence="5" id="KW-0472">Membrane</keyword>
<feature type="compositionally biased region" description="Polar residues" evidence="7">
    <location>
        <begin position="218"/>
        <end position="227"/>
    </location>
</feature>
<keyword evidence="4" id="KW-1133">Transmembrane helix</keyword>
<keyword evidence="9" id="KW-1185">Reference proteome</keyword>
<evidence type="ECO:0000256" key="4">
    <source>
        <dbReference type="ARBA" id="ARBA00022989"/>
    </source>
</evidence>
<dbReference type="Proteomes" id="UP000597338">
    <property type="component" value="Unassembled WGS sequence"/>
</dbReference>
<dbReference type="Pfam" id="PF04011">
    <property type="entry name" value="LemA"/>
    <property type="match status" value="1"/>
</dbReference>
<keyword evidence="6" id="KW-0175">Coiled coil</keyword>
<accession>A0ABQ1MZ37</accession>